<protein>
    <submittedName>
        <fullName evidence="1">Uncharacterized protein</fullName>
    </submittedName>
</protein>
<accession>A0ABQ5CRW6</accession>
<sequence>MTKRWQSEENALNVEIRNFSSRECPKLSKNNYQRCPSLEGSWSNSNKEKVEVGYEHSLKSDEWIEDFTFSNSMTGLPKDFTFKARSLEDVKKTHYRQ</sequence>
<reference evidence="1" key="1">
    <citation type="journal article" date="2022" name="Int. J. Mol. Sci.">
        <title>Draft Genome of Tanacetum Coccineum: Genomic Comparison of Closely Related Tanacetum-Family Plants.</title>
        <authorList>
            <person name="Yamashiro T."/>
            <person name="Shiraishi A."/>
            <person name="Nakayama K."/>
            <person name="Satake H."/>
        </authorList>
    </citation>
    <scope>NUCLEOTIDE SEQUENCE</scope>
</reference>
<comment type="caution">
    <text evidence="1">The sequence shown here is derived from an EMBL/GenBank/DDBJ whole genome shotgun (WGS) entry which is preliminary data.</text>
</comment>
<evidence type="ECO:0000313" key="1">
    <source>
        <dbReference type="EMBL" id="GJT29137.1"/>
    </source>
</evidence>
<reference evidence="1" key="2">
    <citation type="submission" date="2022-01" db="EMBL/GenBank/DDBJ databases">
        <authorList>
            <person name="Yamashiro T."/>
            <person name="Shiraishi A."/>
            <person name="Satake H."/>
            <person name="Nakayama K."/>
        </authorList>
    </citation>
    <scope>NUCLEOTIDE SEQUENCE</scope>
</reference>
<keyword evidence="2" id="KW-1185">Reference proteome</keyword>
<proteinExistence type="predicted"/>
<dbReference type="Proteomes" id="UP001151760">
    <property type="component" value="Unassembled WGS sequence"/>
</dbReference>
<organism evidence="1 2">
    <name type="scientific">Tanacetum coccineum</name>
    <dbReference type="NCBI Taxonomy" id="301880"/>
    <lineage>
        <taxon>Eukaryota</taxon>
        <taxon>Viridiplantae</taxon>
        <taxon>Streptophyta</taxon>
        <taxon>Embryophyta</taxon>
        <taxon>Tracheophyta</taxon>
        <taxon>Spermatophyta</taxon>
        <taxon>Magnoliopsida</taxon>
        <taxon>eudicotyledons</taxon>
        <taxon>Gunneridae</taxon>
        <taxon>Pentapetalae</taxon>
        <taxon>asterids</taxon>
        <taxon>campanulids</taxon>
        <taxon>Asterales</taxon>
        <taxon>Asteraceae</taxon>
        <taxon>Asteroideae</taxon>
        <taxon>Anthemideae</taxon>
        <taxon>Anthemidinae</taxon>
        <taxon>Tanacetum</taxon>
    </lineage>
</organism>
<name>A0ABQ5CRW6_9ASTR</name>
<gene>
    <name evidence="1" type="ORF">Tco_0909412</name>
</gene>
<dbReference type="EMBL" id="BQNB010014519">
    <property type="protein sequence ID" value="GJT29137.1"/>
    <property type="molecule type" value="Genomic_DNA"/>
</dbReference>
<evidence type="ECO:0000313" key="2">
    <source>
        <dbReference type="Proteomes" id="UP001151760"/>
    </source>
</evidence>
<feature type="non-terminal residue" evidence="1">
    <location>
        <position position="97"/>
    </location>
</feature>